<evidence type="ECO:0000313" key="3">
    <source>
        <dbReference type="Proteomes" id="UP000285123"/>
    </source>
</evidence>
<dbReference type="OrthoDB" id="9802752at2"/>
<dbReference type="InterPro" id="IPR011204">
    <property type="entry name" value="Virulence_RhuM-like"/>
</dbReference>
<dbReference type="PIRSF" id="PIRSF015268">
    <property type="entry name" value="Virulence_RhuM"/>
    <property type="match status" value="1"/>
</dbReference>
<protein>
    <submittedName>
        <fullName evidence="2">2-hydroxyacid dehydrogenase</fullName>
    </submittedName>
</protein>
<evidence type="ECO:0000313" key="2">
    <source>
        <dbReference type="EMBL" id="ROO27967.1"/>
    </source>
</evidence>
<accession>A0A423PQW3</accession>
<dbReference type="Pfam" id="PF13310">
    <property type="entry name" value="Virulence_RhuM"/>
    <property type="match status" value="1"/>
</dbReference>
<reference evidence="2 3" key="1">
    <citation type="submission" date="2013-10" db="EMBL/GenBank/DDBJ databases">
        <title>Salinisphaera halophila YIM 95161 Genome Sequencing.</title>
        <authorList>
            <person name="Lai Q."/>
            <person name="Li C."/>
            <person name="Shao Z."/>
        </authorList>
    </citation>
    <scope>NUCLEOTIDE SEQUENCE [LARGE SCALE GENOMIC DNA]</scope>
    <source>
        <strain evidence="2 3">YIM 95161</strain>
    </source>
</reference>
<feature type="compositionally biased region" description="Basic residues" evidence="1">
    <location>
        <begin position="337"/>
        <end position="351"/>
    </location>
</feature>
<comment type="caution">
    <text evidence="2">The sequence shown here is derived from an EMBL/GenBank/DDBJ whole genome shotgun (WGS) entry which is preliminary data.</text>
</comment>
<dbReference type="EMBL" id="AYKF01000089">
    <property type="protein sequence ID" value="ROO27967.1"/>
    <property type="molecule type" value="Genomic_DNA"/>
</dbReference>
<feature type="region of interest" description="Disordered" evidence="1">
    <location>
        <begin position="330"/>
        <end position="357"/>
    </location>
</feature>
<gene>
    <name evidence="2" type="ORF">SAHL_11010</name>
</gene>
<dbReference type="Proteomes" id="UP000285123">
    <property type="component" value="Unassembled WGS sequence"/>
</dbReference>
<dbReference type="PANTHER" id="PTHR35810">
    <property type="entry name" value="CYTOPLASMIC PROTEIN-RELATED"/>
    <property type="match status" value="1"/>
</dbReference>
<evidence type="ECO:0000256" key="1">
    <source>
        <dbReference type="SAM" id="MobiDB-lite"/>
    </source>
</evidence>
<proteinExistence type="predicted"/>
<dbReference type="PANTHER" id="PTHR35810:SF1">
    <property type="entry name" value="CYTOPLASMIC PROTEIN"/>
    <property type="match status" value="1"/>
</dbReference>
<organism evidence="2 3">
    <name type="scientific">Salinisphaera orenii YIM 95161</name>
    <dbReference type="NCBI Taxonomy" id="1051139"/>
    <lineage>
        <taxon>Bacteria</taxon>
        <taxon>Pseudomonadati</taxon>
        <taxon>Pseudomonadota</taxon>
        <taxon>Gammaproteobacteria</taxon>
        <taxon>Salinisphaerales</taxon>
        <taxon>Salinisphaeraceae</taxon>
        <taxon>Salinisphaera</taxon>
    </lineage>
</organism>
<dbReference type="AlphaFoldDB" id="A0A423PQW3"/>
<sequence>MAGELVIYSDKDGRLRVEARLHDESLWLTQKQMAELFGVDVRTISEHLKNTFQDNELDEASVIRKFRITATDGKRYLTGFYHLDAIISVGYRVNSVRATQFRQWATQVLREYIVKGFAMDDERLKNPPVAGSAVPDYFDEMLDRIRDIRASERRMYLRVREIFALAADYQPSLRETTRFFQTIQNKLHFAVTGMTAPEIITSRINHLLPHAGLTSWTHEDVRKQDVTVAKNYLNEDEVRELNRIITMWLDFAEDQAERRTQVFMADWKQKLDDFLRFNDRQVLPDAGKRSRKQADAIAHAEFEKFAALRREEKETLGAIENIRELESAARQLETKPGKRNVRSTKASKKNRTNGDSE</sequence>
<name>A0A423PQW3_9GAMM</name>